<keyword evidence="2" id="KW-0479">Metal-binding</keyword>
<dbReference type="GO" id="GO:0016787">
    <property type="term" value="F:hydrolase activity"/>
    <property type="evidence" value="ECO:0007669"/>
    <property type="project" value="UniProtKB-KW"/>
</dbReference>
<dbReference type="Gene3D" id="3.60.15.10">
    <property type="entry name" value="Ribonuclease Z/Hydroxyacylglutathione hydrolase-like"/>
    <property type="match status" value="1"/>
</dbReference>
<dbReference type="InterPro" id="IPR051013">
    <property type="entry name" value="MBL_superfamily_lactonases"/>
</dbReference>
<dbReference type="PANTHER" id="PTHR42978">
    <property type="entry name" value="QUORUM-QUENCHING LACTONASE YTNP-RELATED-RELATED"/>
    <property type="match status" value="1"/>
</dbReference>
<accession>A0A345ZRG0</accession>
<evidence type="ECO:0000256" key="1">
    <source>
        <dbReference type="ARBA" id="ARBA00007749"/>
    </source>
</evidence>
<dbReference type="SUPFAM" id="SSF56281">
    <property type="entry name" value="Metallo-hydrolase/oxidoreductase"/>
    <property type="match status" value="1"/>
</dbReference>
<evidence type="ECO:0000313" key="7">
    <source>
        <dbReference type="Proteomes" id="UP000254889"/>
    </source>
</evidence>
<dbReference type="KEGG" id="ptaw:DW352_02615"/>
<evidence type="ECO:0000259" key="5">
    <source>
        <dbReference type="SMART" id="SM00849"/>
    </source>
</evidence>
<dbReference type="InterPro" id="IPR001279">
    <property type="entry name" value="Metallo-B-lactamas"/>
</dbReference>
<dbReference type="Proteomes" id="UP000254889">
    <property type="component" value="Chromosome"/>
</dbReference>
<evidence type="ECO:0000256" key="3">
    <source>
        <dbReference type="ARBA" id="ARBA00022801"/>
    </source>
</evidence>
<sequence length="322" mass="34841">MPNLDRRTLLTGAALTAGMAGIAPLAPARAGAPMATAQAPSAYRYKLGDYQITAVYDGIWYLPIDDTFVRNAGKGEVNAALTAAFLAPNVLPISFTALLVNTGRQLVLIDTGTAGQIVDSAGSMIGNLAAAGVRPDEIDTIVISHFHPDHINGIRDKDGGRIFPNAEILVPEPEWSFWMDDGNQSRAEGAVLRYFRNARRIFKDVEVRRFRPGAEVAPGIVSIAAYGHTPGHTAFAIHSGGASMLAMSDTVRNPYLFARHPDWQPSFDMDGPMAVAARRRMLDQATADRMLVEAYHFPFPACGHISRTVTGYELVPVEWAPL</sequence>
<evidence type="ECO:0000256" key="4">
    <source>
        <dbReference type="ARBA" id="ARBA00022833"/>
    </source>
</evidence>
<dbReference type="EMBL" id="CP031417">
    <property type="protein sequence ID" value="AXK79507.1"/>
    <property type="molecule type" value="Genomic_DNA"/>
</dbReference>
<dbReference type="Pfam" id="PF00753">
    <property type="entry name" value="Lactamase_B"/>
    <property type="match status" value="1"/>
</dbReference>
<keyword evidence="4" id="KW-0862">Zinc</keyword>
<dbReference type="AlphaFoldDB" id="A0A345ZRG0"/>
<reference evidence="6 7" key="1">
    <citation type="submission" date="2018-07" db="EMBL/GenBank/DDBJ databases">
        <authorList>
            <person name="Quirk P.G."/>
            <person name="Krulwich T.A."/>
        </authorList>
    </citation>
    <scope>NUCLEOTIDE SEQUENCE [LARGE SCALE GENOMIC DNA]</scope>
    <source>
        <strain evidence="6 7">CC-BB4</strain>
    </source>
</reference>
<protein>
    <submittedName>
        <fullName evidence="6">MBL fold metallo-hydrolase</fullName>
    </submittedName>
</protein>
<dbReference type="CDD" id="cd07720">
    <property type="entry name" value="OPHC2-like_MBL-fold"/>
    <property type="match status" value="1"/>
</dbReference>
<dbReference type="InterPro" id="IPR006311">
    <property type="entry name" value="TAT_signal"/>
</dbReference>
<name>A0A345ZRG0_9HYPH</name>
<feature type="domain" description="Metallo-beta-lactamase" evidence="5">
    <location>
        <begin position="93"/>
        <end position="296"/>
    </location>
</feature>
<dbReference type="InterPro" id="IPR036866">
    <property type="entry name" value="RibonucZ/Hydroxyglut_hydro"/>
</dbReference>
<dbReference type="PANTHER" id="PTHR42978:SF6">
    <property type="entry name" value="QUORUM-QUENCHING LACTONASE YTNP-RELATED"/>
    <property type="match status" value="1"/>
</dbReference>
<evidence type="ECO:0000256" key="2">
    <source>
        <dbReference type="ARBA" id="ARBA00022723"/>
    </source>
</evidence>
<dbReference type="PROSITE" id="PS51318">
    <property type="entry name" value="TAT"/>
    <property type="match status" value="1"/>
</dbReference>
<dbReference type="GO" id="GO:0046872">
    <property type="term" value="F:metal ion binding"/>
    <property type="evidence" value="ECO:0007669"/>
    <property type="project" value="UniProtKB-KW"/>
</dbReference>
<evidence type="ECO:0000313" key="6">
    <source>
        <dbReference type="EMBL" id="AXK79507.1"/>
    </source>
</evidence>
<gene>
    <name evidence="6" type="ORF">DW352_02615</name>
</gene>
<dbReference type="RefSeq" id="WP_115688266.1">
    <property type="nucleotide sequence ID" value="NZ_CP031417.1"/>
</dbReference>
<keyword evidence="3 6" id="KW-0378">Hydrolase</keyword>
<keyword evidence="7" id="KW-1185">Reference proteome</keyword>
<organism evidence="6 7">
    <name type="scientific">Pseudolabrys taiwanensis</name>
    <dbReference type="NCBI Taxonomy" id="331696"/>
    <lineage>
        <taxon>Bacteria</taxon>
        <taxon>Pseudomonadati</taxon>
        <taxon>Pseudomonadota</taxon>
        <taxon>Alphaproteobacteria</taxon>
        <taxon>Hyphomicrobiales</taxon>
        <taxon>Xanthobacteraceae</taxon>
        <taxon>Pseudolabrys</taxon>
    </lineage>
</organism>
<dbReference type="SMART" id="SM00849">
    <property type="entry name" value="Lactamase_B"/>
    <property type="match status" value="1"/>
</dbReference>
<comment type="similarity">
    <text evidence="1">Belongs to the metallo-beta-lactamase superfamily.</text>
</comment>
<dbReference type="OrthoDB" id="9803916at2"/>
<proteinExistence type="inferred from homology"/>